<keyword evidence="1" id="KW-1133">Transmembrane helix</keyword>
<feature type="transmembrane region" description="Helical" evidence="1">
    <location>
        <begin position="300"/>
        <end position="317"/>
    </location>
</feature>
<feature type="transmembrane region" description="Helical" evidence="1">
    <location>
        <begin position="12"/>
        <end position="35"/>
    </location>
</feature>
<accession>A0A4R8MI64</accession>
<feature type="transmembrane region" description="Helical" evidence="1">
    <location>
        <begin position="270"/>
        <end position="288"/>
    </location>
</feature>
<organism evidence="2 3">
    <name type="scientific">Algibacter lectus</name>
    <dbReference type="NCBI Taxonomy" id="221126"/>
    <lineage>
        <taxon>Bacteria</taxon>
        <taxon>Pseudomonadati</taxon>
        <taxon>Bacteroidota</taxon>
        <taxon>Flavobacteriia</taxon>
        <taxon>Flavobacteriales</taxon>
        <taxon>Flavobacteriaceae</taxon>
        <taxon>Algibacter</taxon>
    </lineage>
</organism>
<dbReference type="EMBL" id="SORL01000007">
    <property type="protein sequence ID" value="TDY63665.1"/>
    <property type="molecule type" value="Genomic_DNA"/>
</dbReference>
<feature type="transmembrane region" description="Helical" evidence="1">
    <location>
        <begin position="348"/>
        <end position="367"/>
    </location>
</feature>
<feature type="transmembrane region" description="Helical" evidence="1">
    <location>
        <begin position="190"/>
        <end position="215"/>
    </location>
</feature>
<dbReference type="Proteomes" id="UP000294824">
    <property type="component" value="Unassembled WGS sequence"/>
</dbReference>
<comment type="caution">
    <text evidence="2">The sequence shown here is derived from an EMBL/GenBank/DDBJ whole genome shotgun (WGS) entry which is preliminary data.</text>
</comment>
<feature type="transmembrane region" description="Helical" evidence="1">
    <location>
        <begin position="75"/>
        <end position="94"/>
    </location>
</feature>
<feature type="transmembrane region" description="Helical" evidence="1">
    <location>
        <begin position="323"/>
        <end position="339"/>
    </location>
</feature>
<reference evidence="2 3" key="1">
    <citation type="submission" date="2019-03" db="EMBL/GenBank/DDBJ databases">
        <title>Genomic Encyclopedia of Type Strains, Phase III (KMG-III): the genomes of soil and plant-associated and newly described type strains.</title>
        <authorList>
            <person name="Whitman W."/>
        </authorList>
    </citation>
    <scope>NUCLEOTIDE SEQUENCE [LARGE SCALE GENOMIC DNA]</scope>
    <source>
        <strain evidence="2 3">CECT 8301</strain>
    </source>
</reference>
<dbReference type="InterPro" id="IPR049458">
    <property type="entry name" value="EpsG-like"/>
</dbReference>
<feature type="transmembrane region" description="Helical" evidence="1">
    <location>
        <begin position="47"/>
        <end position="63"/>
    </location>
</feature>
<dbReference type="AlphaFoldDB" id="A0A4R8MI64"/>
<feature type="transmembrane region" description="Helical" evidence="1">
    <location>
        <begin position="227"/>
        <end position="250"/>
    </location>
</feature>
<keyword evidence="3" id="KW-1185">Reference proteome</keyword>
<evidence type="ECO:0000313" key="2">
    <source>
        <dbReference type="EMBL" id="TDY63665.1"/>
    </source>
</evidence>
<sequence>MQVFGSYNYEDFLFVFRCLLVFYILFGTFVLKLLMNRNISFIKNDKGLLISFVFILILLVGTRERNIGTDTINYFNFYFIPITTQVRGYFNVFTRIDSDFLFEVLVSFSYWHNNFKIFLLMTATLMNVSLYMFVRKFTEYGKKGSSLILFLTLASSFSFMSIEINILRNGLSICFILLSLYSILEKDIKMFIIYFIVAYLFHRTAVIPFILILVVNLSEKVDIKYFVAFYVLAILGSLVGIGFHSITFLSGLGSEDLQGLSYVGETSYGVGFRYDFVVYNTFFLALFLKFTNWNIRDTFLIKYYTLGSVVFFFNFYIPFSDRFGLYSWIIIPLLLFNTINEAFPERKIFISTFVLIGFYILNNIILFP</sequence>
<gene>
    <name evidence="2" type="ORF">DFQ06_0554</name>
</gene>
<protein>
    <submittedName>
        <fullName evidence="2">EpsG-like putative glucosyltransferase</fullName>
    </submittedName>
</protein>
<name>A0A4R8MI64_9FLAO</name>
<dbReference type="Pfam" id="PF14897">
    <property type="entry name" value="EpsG"/>
    <property type="match status" value="1"/>
</dbReference>
<evidence type="ECO:0000256" key="1">
    <source>
        <dbReference type="SAM" id="Phobius"/>
    </source>
</evidence>
<keyword evidence="1" id="KW-0472">Membrane</keyword>
<keyword evidence="1" id="KW-0812">Transmembrane</keyword>
<proteinExistence type="predicted"/>
<evidence type="ECO:0000313" key="3">
    <source>
        <dbReference type="Proteomes" id="UP000294824"/>
    </source>
</evidence>
<dbReference type="GO" id="GO:0016740">
    <property type="term" value="F:transferase activity"/>
    <property type="evidence" value="ECO:0007669"/>
    <property type="project" value="UniProtKB-KW"/>
</dbReference>
<keyword evidence="2" id="KW-0808">Transferase</keyword>
<feature type="transmembrane region" description="Helical" evidence="1">
    <location>
        <begin position="115"/>
        <end position="134"/>
    </location>
</feature>
<feature type="transmembrane region" description="Helical" evidence="1">
    <location>
        <begin position="140"/>
        <end position="159"/>
    </location>
</feature>